<dbReference type="InterPro" id="IPR000123">
    <property type="entry name" value="Reverse_transcriptase_msDNA"/>
</dbReference>
<organism evidence="12 13">
    <name type="scientific">Mesorhizobium muleiense</name>
    <dbReference type="NCBI Taxonomy" id="1004279"/>
    <lineage>
        <taxon>Bacteria</taxon>
        <taxon>Pseudomonadati</taxon>
        <taxon>Pseudomonadota</taxon>
        <taxon>Alphaproteobacteria</taxon>
        <taxon>Hyphomicrobiales</taxon>
        <taxon>Phyllobacteriaceae</taxon>
        <taxon>Mesorhizobium</taxon>
    </lineage>
</organism>
<feature type="compositionally biased region" description="Polar residues" evidence="10">
    <location>
        <begin position="107"/>
        <end position="116"/>
    </location>
</feature>
<proteinExistence type="inferred from homology"/>
<name>A0A1G9L9Z6_9HYPH</name>
<evidence type="ECO:0000256" key="9">
    <source>
        <dbReference type="ARBA" id="ARBA00048173"/>
    </source>
</evidence>
<evidence type="ECO:0000256" key="1">
    <source>
        <dbReference type="ARBA" id="ARBA00012493"/>
    </source>
</evidence>
<dbReference type="NCBIfam" id="TIGR04416">
    <property type="entry name" value="group_II_RT_mat"/>
    <property type="match status" value="1"/>
</dbReference>
<evidence type="ECO:0000256" key="8">
    <source>
        <dbReference type="ARBA" id="ARBA00034120"/>
    </source>
</evidence>
<dbReference type="PROSITE" id="PS50878">
    <property type="entry name" value="RT_POL"/>
    <property type="match status" value="1"/>
</dbReference>
<evidence type="ECO:0000256" key="2">
    <source>
        <dbReference type="ARBA" id="ARBA00022679"/>
    </source>
</evidence>
<comment type="similarity">
    <text evidence="8">Belongs to the bacterial reverse transcriptase family.</text>
</comment>
<keyword evidence="6 12" id="KW-0695">RNA-directed DNA polymerase</keyword>
<accession>A0A1G9L9Z6</accession>
<dbReference type="GO" id="GO:0003964">
    <property type="term" value="F:RNA-directed DNA polymerase activity"/>
    <property type="evidence" value="ECO:0007669"/>
    <property type="project" value="UniProtKB-KW"/>
</dbReference>
<evidence type="ECO:0000256" key="6">
    <source>
        <dbReference type="ARBA" id="ARBA00022918"/>
    </source>
</evidence>
<keyword evidence="7" id="KW-0051">Antiviral defense</keyword>
<evidence type="ECO:0000256" key="7">
    <source>
        <dbReference type="ARBA" id="ARBA00023118"/>
    </source>
</evidence>
<dbReference type="GO" id="GO:0046872">
    <property type="term" value="F:metal ion binding"/>
    <property type="evidence" value="ECO:0007669"/>
    <property type="project" value="UniProtKB-KW"/>
</dbReference>
<dbReference type="InterPro" id="IPR051083">
    <property type="entry name" value="GrpII_Intron_Splice-Mob/Def"/>
</dbReference>
<feature type="domain" description="Reverse transcriptase" evidence="11">
    <location>
        <begin position="172"/>
        <end position="399"/>
    </location>
</feature>
<evidence type="ECO:0000256" key="5">
    <source>
        <dbReference type="ARBA" id="ARBA00022842"/>
    </source>
</evidence>
<sequence length="546" mass="61273">MDPKPDITPEGAAVDATGTWHEGHASYPGRPAGLPLETGVLPPPRGAGMGRQESAEAVVAGPNGEGLNMKCRTENGLSMVGQDAENGAENPRAETWSSGRKPRAQASVASSPTAGLSPSRPEADERLMEMILSRENMMAAYHRVVRKKGAPGIDEMTVEQLKPHLTEQWPRIREELLAGRYRPAPVRGVEIPKPGGKGMRQLGIPTVLDRLIQQAMHQVLMPIFDPDFSDSSYGFRPGRSAHDAVRAARSHVAGGRRFVVDLDLEKFFDRVNHDVLMARVARKVKDKRVLRLIRRYLQAGLMTGGVETARSEGTPQGGPLSPLLSNILLDDLDKELERRGHAFCRYADDCNVYVRSQRAGERIMASLTRFLAERLKLKVNGDKSAVDRPWNRTFLGYTMSAHKVPRLWIEHKSVARLRDKLRAFFRAGRGRALAATIKDLTPILRGWIAYFRLTDGKGVLEELDRWVRRRLRCILWRQWKRPCTRFMRLMQRGLTEQRARDGASNGRGPWWNAGASHMSDAFRNAFFNKLGLISLQNELRRLNHAS</sequence>
<feature type="region of interest" description="Disordered" evidence="10">
    <location>
        <begin position="81"/>
        <end position="122"/>
    </location>
</feature>
<evidence type="ECO:0000259" key="11">
    <source>
        <dbReference type="PROSITE" id="PS50878"/>
    </source>
</evidence>
<dbReference type="PANTHER" id="PTHR34047:SF8">
    <property type="entry name" value="PROTEIN YKFC"/>
    <property type="match status" value="1"/>
</dbReference>
<dbReference type="InterPro" id="IPR030931">
    <property type="entry name" value="Group_II_RT_mat"/>
</dbReference>
<evidence type="ECO:0000313" key="13">
    <source>
        <dbReference type="Proteomes" id="UP000198894"/>
    </source>
</evidence>
<dbReference type="Pfam" id="PF08388">
    <property type="entry name" value="GIIM"/>
    <property type="match status" value="1"/>
</dbReference>
<keyword evidence="5" id="KW-0460">Magnesium</keyword>
<gene>
    <name evidence="12" type="ORF">SAMN05428953_1532</name>
</gene>
<dbReference type="PRINTS" id="PR00866">
    <property type="entry name" value="RNADNAPOLMS"/>
</dbReference>
<comment type="catalytic activity">
    <reaction evidence="9">
        <text>DNA(n) + a 2'-deoxyribonucleoside 5'-triphosphate = DNA(n+1) + diphosphate</text>
        <dbReference type="Rhea" id="RHEA:22508"/>
        <dbReference type="Rhea" id="RHEA-COMP:17339"/>
        <dbReference type="Rhea" id="RHEA-COMP:17340"/>
        <dbReference type="ChEBI" id="CHEBI:33019"/>
        <dbReference type="ChEBI" id="CHEBI:61560"/>
        <dbReference type="ChEBI" id="CHEBI:173112"/>
        <dbReference type="EC" id="2.7.7.49"/>
    </reaction>
</comment>
<reference evidence="13" key="1">
    <citation type="submission" date="2016-10" db="EMBL/GenBank/DDBJ databases">
        <authorList>
            <person name="Varghese N."/>
            <person name="Submissions S."/>
        </authorList>
    </citation>
    <scope>NUCLEOTIDE SEQUENCE [LARGE SCALE GENOMIC DNA]</scope>
    <source>
        <strain evidence="13">CGMCC 1.11022</strain>
    </source>
</reference>
<evidence type="ECO:0000256" key="4">
    <source>
        <dbReference type="ARBA" id="ARBA00022723"/>
    </source>
</evidence>
<dbReference type="InterPro" id="IPR043502">
    <property type="entry name" value="DNA/RNA_pol_sf"/>
</dbReference>
<dbReference type="InterPro" id="IPR013597">
    <property type="entry name" value="Mat_intron_G2"/>
</dbReference>
<dbReference type="PANTHER" id="PTHR34047">
    <property type="entry name" value="NUCLEAR INTRON MATURASE 1, MITOCHONDRIAL-RELATED"/>
    <property type="match status" value="1"/>
</dbReference>
<dbReference type="AlphaFoldDB" id="A0A1G9L9Z6"/>
<dbReference type="CDD" id="cd01651">
    <property type="entry name" value="RT_G2_intron"/>
    <property type="match status" value="1"/>
</dbReference>
<dbReference type="InterPro" id="IPR000477">
    <property type="entry name" value="RT_dom"/>
</dbReference>
<feature type="region of interest" description="Disordered" evidence="10">
    <location>
        <begin position="1"/>
        <end position="56"/>
    </location>
</feature>
<keyword evidence="2" id="KW-0808">Transferase</keyword>
<evidence type="ECO:0000256" key="3">
    <source>
        <dbReference type="ARBA" id="ARBA00022695"/>
    </source>
</evidence>
<dbReference type="Pfam" id="PF00078">
    <property type="entry name" value="RVT_1"/>
    <property type="match status" value="1"/>
</dbReference>
<evidence type="ECO:0000256" key="10">
    <source>
        <dbReference type="SAM" id="MobiDB-lite"/>
    </source>
</evidence>
<protein>
    <recommendedName>
        <fullName evidence="1">RNA-directed DNA polymerase</fullName>
        <ecNumber evidence="1">2.7.7.49</ecNumber>
    </recommendedName>
</protein>
<dbReference type="GO" id="GO:0003723">
    <property type="term" value="F:RNA binding"/>
    <property type="evidence" value="ECO:0007669"/>
    <property type="project" value="InterPro"/>
</dbReference>
<dbReference type="SUPFAM" id="SSF56672">
    <property type="entry name" value="DNA/RNA polymerases"/>
    <property type="match status" value="1"/>
</dbReference>
<dbReference type="EMBL" id="FNEE01000053">
    <property type="protein sequence ID" value="SDL58385.1"/>
    <property type="molecule type" value="Genomic_DNA"/>
</dbReference>
<evidence type="ECO:0000313" key="12">
    <source>
        <dbReference type="EMBL" id="SDL58385.1"/>
    </source>
</evidence>
<dbReference type="GO" id="GO:0051607">
    <property type="term" value="P:defense response to virus"/>
    <property type="evidence" value="ECO:0007669"/>
    <property type="project" value="UniProtKB-KW"/>
</dbReference>
<keyword evidence="13" id="KW-1185">Reference proteome</keyword>
<dbReference type="EC" id="2.7.7.49" evidence="1"/>
<keyword evidence="3" id="KW-0548">Nucleotidyltransferase</keyword>
<keyword evidence="4" id="KW-0479">Metal-binding</keyword>
<dbReference type="Proteomes" id="UP000198894">
    <property type="component" value="Unassembled WGS sequence"/>
</dbReference>